<dbReference type="PANTHER" id="PTHR40036">
    <property type="entry name" value="MACROCIN O-METHYLTRANSFERASE"/>
    <property type="match status" value="1"/>
</dbReference>
<gene>
    <name evidence="1" type="ORF">G4V63_03830</name>
</gene>
<dbReference type="AlphaFoldDB" id="A0A7C9RCY1"/>
<dbReference type="InterPro" id="IPR029063">
    <property type="entry name" value="SAM-dependent_MTases_sf"/>
</dbReference>
<dbReference type="GO" id="GO:0032259">
    <property type="term" value="P:methylation"/>
    <property type="evidence" value="ECO:0007669"/>
    <property type="project" value="UniProtKB-KW"/>
</dbReference>
<evidence type="ECO:0000313" key="2">
    <source>
        <dbReference type="Proteomes" id="UP000480266"/>
    </source>
</evidence>
<reference evidence="1" key="1">
    <citation type="submission" date="2020-02" db="EMBL/GenBank/DDBJ databases">
        <title>Draft genome sequence of Candidatus Afipia apatlaquensis IBT-C3, a potential strain for decolorization of textile dyes.</title>
        <authorList>
            <person name="Sanchez-Reyes A."/>
            <person name="Breton-Deval L."/>
            <person name="Mangelson H."/>
            <person name="Sanchez-Flores A."/>
        </authorList>
    </citation>
    <scope>NUCLEOTIDE SEQUENCE [LARGE SCALE GENOMIC DNA]</scope>
    <source>
        <strain evidence="1">IBT-C3</strain>
    </source>
</reference>
<dbReference type="Pfam" id="PF05711">
    <property type="entry name" value="TylF"/>
    <property type="match status" value="1"/>
</dbReference>
<accession>A0A7C9RCY1</accession>
<dbReference type="InterPro" id="IPR008884">
    <property type="entry name" value="TylF_MeTrfase"/>
</dbReference>
<comment type="caution">
    <text evidence="1">The sequence shown here is derived from an EMBL/GenBank/DDBJ whole genome shotgun (WGS) entry which is preliminary data.</text>
</comment>
<dbReference type="PANTHER" id="PTHR40036:SF1">
    <property type="entry name" value="MACROCIN O-METHYLTRANSFERASE"/>
    <property type="match status" value="1"/>
</dbReference>
<name>A0A7C9RCY1_9BRAD</name>
<dbReference type="EMBL" id="JAAMRR010000197">
    <property type="protein sequence ID" value="NGX94383.1"/>
    <property type="molecule type" value="Genomic_DNA"/>
</dbReference>
<dbReference type="GO" id="GO:0008168">
    <property type="term" value="F:methyltransferase activity"/>
    <property type="evidence" value="ECO:0007669"/>
    <property type="project" value="UniProtKB-KW"/>
</dbReference>
<dbReference type="Gene3D" id="3.40.50.150">
    <property type="entry name" value="Vaccinia Virus protein VP39"/>
    <property type="match status" value="1"/>
</dbReference>
<keyword evidence="2" id="KW-1185">Reference proteome</keyword>
<proteinExistence type="predicted"/>
<organism evidence="1 2">
    <name type="scientific">Candidatus Afipia apatlaquensis</name>
    <dbReference type="NCBI Taxonomy" id="2712852"/>
    <lineage>
        <taxon>Bacteria</taxon>
        <taxon>Pseudomonadati</taxon>
        <taxon>Pseudomonadota</taxon>
        <taxon>Alphaproteobacteria</taxon>
        <taxon>Hyphomicrobiales</taxon>
        <taxon>Nitrobacteraceae</taxon>
        <taxon>Afipia</taxon>
    </lineage>
</organism>
<evidence type="ECO:0000313" key="1">
    <source>
        <dbReference type="EMBL" id="NGX94383.1"/>
    </source>
</evidence>
<sequence length="243" mass="27902">MLSDEFRFKLLVKLGSLIFKQYPFKWSQLDWLRNPWFRSYLEKFGEERGFNKERRWILRELMRLVEMVPGDTAECGAFEGAGSYLICHANAANCNFNRVHHVFDSFEGLSTPAAVDGAYWHKGDMSRGEEIVRKNLTEFSAYELHKGWIPERFDDVKEKHFAFVHIDVDLYQPTLDSMNFFYQRMNPGGIIVCDDYGFTTCPGATRAVNETLRNKPEKMIALPDGGGFLIKGISASSRGALDT</sequence>
<dbReference type="SUPFAM" id="SSF53335">
    <property type="entry name" value="S-adenosyl-L-methionine-dependent methyltransferases"/>
    <property type="match status" value="1"/>
</dbReference>
<dbReference type="Proteomes" id="UP000480266">
    <property type="component" value="Unassembled WGS sequence"/>
</dbReference>
<protein>
    <submittedName>
        <fullName evidence="1">Macrocin O-methyltransferase</fullName>
    </submittedName>
</protein>